<feature type="compositionally biased region" description="Basic and acidic residues" evidence="1">
    <location>
        <begin position="873"/>
        <end position="885"/>
    </location>
</feature>
<feature type="region of interest" description="Disordered" evidence="1">
    <location>
        <begin position="362"/>
        <end position="381"/>
    </location>
</feature>
<dbReference type="Proteomes" id="UP000593906">
    <property type="component" value="Chromosome 8"/>
</dbReference>
<accession>A0A7S7REH0</accession>
<dbReference type="AlphaFoldDB" id="A0A7S7REH0"/>
<evidence type="ECO:0000313" key="3">
    <source>
        <dbReference type="Proteomes" id="UP000593906"/>
    </source>
</evidence>
<dbReference type="EMBL" id="CP044415">
    <property type="protein sequence ID" value="QOY39789.1"/>
    <property type="molecule type" value="Genomic_DNA"/>
</dbReference>
<reference evidence="2 3" key="1">
    <citation type="submission" date="2019-09" db="EMBL/GenBank/DDBJ databases">
        <title>Consistent, comparative and evidence-based genome assembly and annotation for Cryptosporidium parvum, C. hominis and C. tyzzeri.</title>
        <authorList>
            <person name="Baptista R.P."/>
            <person name="Li Y."/>
            <person name="Sateriale A."/>
            <person name="Ansell B."/>
            <person name="Jex A."/>
            <person name="Sanders M."/>
            <person name="Brooks K."/>
            <person name="Tracey A."/>
            <person name="Berriman M."/>
            <person name="Striepen B."/>
            <person name="Cotton J.A."/>
            <person name="Kissinger J.C."/>
        </authorList>
    </citation>
    <scope>NUCLEOTIDE SEQUENCE [LARGE SCALE GENOMIC DNA]</scope>
    <source>
        <strain evidence="2 3">IOWA-ATCC</strain>
    </source>
</reference>
<name>A0A7S7REH0_CRYPV</name>
<feature type="compositionally biased region" description="Basic and acidic residues" evidence="1">
    <location>
        <begin position="845"/>
        <end position="859"/>
    </location>
</feature>
<feature type="region of interest" description="Disordered" evidence="1">
    <location>
        <begin position="813"/>
        <end position="905"/>
    </location>
</feature>
<sequence length="905" mass="103899">MRFMLNDSQFQNLGSIIKDVNNSRGLDCNTTSICQISDILFVESEESTTPNKCNCNPEVNNNNNNDNDDTEEFSYCEEKALLIKAGFSACIRAFTFEGFSSQNTIAKVIRIFRRLLKGASIININCNIHKEMLQGLSVIFGMIPDFNIFKVLQAPLKNYLFWCYSQSEDDFVINNSRILLCAITWMREVSSGNNSNNNDNNNSNINNYNSNNNGPKYGLTLLSQDLLNFLISDINISTEQFQQESKLTLNNPNSSILELKKRILRNLELFSNLIIYSGFYLPPNSNISINSQNLFNTGGNLENTCKKEAGNFVTTLITPQIMQVLSNLRIIILEEVYKVVDEFVSIHLERAESDLNINSNDKVKENSKVKPKSKAINDSDLSNEYDNNKSTQLIKVKVLTWIISDIFDIRNNSNKLKNKENSYSTLFNIGNNSIESKHELFNKVEYILMLSSLHQDILENMLKVSGKTGLVVYSHMIQEYLISIFSLEYVPSTYYKFQNAEISQFLFKNYYSSILFGFGLIPETRFNDFDFQIFLTFNASMKILEYFEKLFQEILTIQEFSIELINFNSSLNNSHESYIHFSTLKDIITIKSQSQKLLSLIETFCLANNVILGLRYTRVAKDFRQKNPCLSLDGIINKYHISSSNVLYNLIIKNCQLFNLNPLGIQNLINSDPQIKKIFINLTYCIANTISEYYQDSEIIANLAVFSNINQILDCLLFNLDYNIRDERFEPIFKFFRSKIYLDSFSNDKDNDEACFNSKNLNNILLSASSYDYSKKELLYLDYNDKDFSSEPDNKLESVDIDSLPQEQPNYLEHPITVSSSPSSPSSQVEESKEFEMTSSMDLEEVMKSESETESKSETDSESESEPESEFNNLKHDENSKKESLDMDNIDFSMNLEPSSGEDED</sequence>
<feature type="compositionally biased region" description="Acidic residues" evidence="1">
    <location>
        <begin position="860"/>
        <end position="869"/>
    </location>
</feature>
<organism evidence="2 3">
    <name type="scientific">Cryptosporidium parvum</name>
    <dbReference type="NCBI Taxonomy" id="5807"/>
    <lineage>
        <taxon>Eukaryota</taxon>
        <taxon>Sar</taxon>
        <taxon>Alveolata</taxon>
        <taxon>Apicomplexa</taxon>
        <taxon>Conoidasida</taxon>
        <taxon>Coccidia</taxon>
        <taxon>Eucoccidiorida</taxon>
        <taxon>Eimeriorina</taxon>
        <taxon>Cryptosporidiidae</taxon>
        <taxon>Cryptosporidium</taxon>
    </lineage>
</organism>
<proteinExistence type="predicted"/>
<evidence type="ECO:0000256" key="1">
    <source>
        <dbReference type="SAM" id="MobiDB-lite"/>
    </source>
</evidence>
<dbReference type="VEuPathDB" id="CryptoDB:CPATCC_0000430"/>
<protein>
    <submittedName>
        <fullName evidence="2">Uncharacterized protein</fullName>
    </submittedName>
</protein>
<evidence type="ECO:0000313" key="2">
    <source>
        <dbReference type="EMBL" id="QOY39789.1"/>
    </source>
</evidence>
<gene>
    <name evidence="2" type="ORF">CPATCC_003835</name>
</gene>